<reference evidence="5" key="1">
    <citation type="submission" date="2014-11" db="EMBL/GenBank/DDBJ databases">
        <authorList>
            <person name="Zhu J."/>
            <person name="Qi W."/>
            <person name="Song R."/>
        </authorList>
    </citation>
    <scope>NUCLEOTIDE SEQUENCE</scope>
</reference>
<evidence type="ECO:0000256" key="3">
    <source>
        <dbReference type="ARBA" id="ARBA00022552"/>
    </source>
</evidence>
<evidence type="ECO:0000256" key="4">
    <source>
        <dbReference type="ARBA" id="ARBA00023274"/>
    </source>
</evidence>
<dbReference type="AlphaFoldDB" id="A0A1B1TBJ2"/>
<dbReference type="GO" id="GO:0030515">
    <property type="term" value="F:snoRNA binding"/>
    <property type="evidence" value="ECO:0007669"/>
    <property type="project" value="InterPro"/>
</dbReference>
<dbReference type="InterPro" id="IPR036756">
    <property type="entry name" value="H/ACA_rnp_Nop10_sf"/>
</dbReference>
<keyword evidence="4 5" id="KW-0687">Ribonucleoprotein</keyword>
<dbReference type="SUPFAM" id="SSF144210">
    <property type="entry name" value="Nop10-like SnoRNP"/>
    <property type="match status" value="1"/>
</dbReference>
<reference evidence="5" key="2">
    <citation type="journal article" date="2015" name="ISME J.">
        <title>A new class of marine Euryarchaeota group II from the Mediterranean deep chlorophyll maximum.</title>
        <authorList>
            <person name="Martin-Cuadrado A.B."/>
            <person name="Garcia-Heredia I."/>
            <person name="Molto A.G."/>
            <person name="Lopez-Ubeda R."/>
            <person name="Kimes N."/>
            <person name="Lopez-Garcia P."/>
            <person name="Moreira D."/>
            <person name="Rodriguez-Valera F."/>
        </authorList>
    </citation>
    <scope>NUCLEOTIDE SEQUENCE</scope>
</reference>
<comment type="similarity">
    <text evidence="1">Belongs to the NOP10 family.</text>
</comment>
<dbReference type="Pfam" id="PF04135">
    <property type="entry name" value="Nop10p"/>
    <property type="match status" value="1"/>
</dbReference>
<dbReference type="EMBL" id="KP211844">
    <property type="protein sequence ID" value="ANV79635.1"/>
    <property type="molecule type" value="Genomic_DNA"/>
</dbReference>
<evidence type="ECO:0000256" key="2">
    <source>
        <dbReference type="ARBA" id="ARBA00022517"/>
    </source>
</evidence>
<accession>A0A1B1TBJ2</accession>
<keyword evidence="2" id="KW-0690">Ribosome biogenesis</keyword>
<sequence length="81" mass="9251">MARQILQQCLDCQAWTLSTTCPKCGGTAQAAAPIKWSPEDHRASIRRKMYDVSSKEWTDKLPSLNSLEEMKKDSVKTYEEE</sequence>
<protein>
    <submittedName>
        <fullName evidence="5">Putative H/ACA ribonucleoprotein complex, subunit Nop10 protein</fullName>
    </submittedName>
</protein>
<dbReference type="GO" id="GO:0001522">
    <property type="term" value="P:pseudouridine synthesis"/>
    <property type="evidence" value="ECO:0007669"/>
    <property type="project" value="InterPro"/>
</dbReference>
<proteinExistence type="inferred from homology"/>
<dbReference type="InterPro" id="IPR007264">
    <property type="entry name" value="H/ACA_rnp_Nop10"/>
</dbReference>
<evidence type="ECO:0000256" key="1">
    <source>
        <dbReference type="ARBA" id="ARBA00009462"/>
    </source>
</evidence>
<evidence type="ECO:0000313" key="5">
    <source>
        <dbReference type="EMBL" id="ANV79635.1"/>
    </source>
</evidence>
<name>A0A1B1TBJ2_9ARCH</name>
<keyword evidence="3" id="KW-0698">rRNA processing</keyword>
<organism evidence="5">
    <name type="scientific">uncultured Poseidoniia archaeon</name>
    <dbReference type="NCBI Taxonomy" id="1697135"/>
    <lineage>
        <taxon>Archaea</taxon>
        <taxon>Methanobacteriati</taxon>
        <taxon>Thermoplasmatota</taxon>
        <taxon>Candidatus Poseidoniia</taxon>
        <taxon>environmental samples</taxon>
    </lineage>
</organism>
<dbReference type="GO" id="GO:0006364">
    <property type="term" value="P:rRNA processing"/>
    <property type="evidence" value="ECO:0007669"/>
    <property type="project" value="UniProtKB-KW"/>
</dbReference>
<dbReference type="Gene3D" id="2.20.28.40">
    <property type="entry name" value="H/ACA ribonucleoprotein complex, subunit Nop10"/>
    <property type="match status" value="1"/>
</dbReference>
<dbReference type="GO" id="GO:1990904">
    <property type="term" value="C:ribonucleoprotein complex"/>
    <property type="evidence" value="ECO:0007669"/>
    <property type="project" value="UniProtKB-KW"/>
</dbReference>